<accession>A0A150N5T2</accession>
<proteinExistence type="predicted"/>
<protein>
    <submittedName>
        <fullName evidence="1">Uncharacterized protein</fullName>
    </submittedName>
</protein>
<name>A0A150N5T2_9BACL</name>
<dbReference type="EMBL" id="LQYW01000026">
    <property type="protein sequence ID" value="KYD32024.1"/>
    <property type="molecule type" value="Genomic_DNA"/>
</dbReference>
<sequence length="37" mass="4343">MSDVLHISIKRVSFALLKNLPETMKKKKHQAIFIYTL</sequence>
<dbReference type="AlphaFoldDB" id="A0A150N5T2"/>
<comment type="caution">
    <text evidence="1">The sequence shown here is derived from an EMBL/GenBank/DDBJ whole genome shotgun (WGS) entry which is preliminary data.</text>
</comment>
<evidence type="ECO:0000313" key="2">
    <source>
        <dbReference type="Proteomes" id="UP000075324"/>
    </source>
</evidence>
<dbReference type="Proteomes" id="UP000075324">
    <property type="component" value="Unassembled WGS sequence"/>
</dbReference>
<gene>
    <name evidence="1" type="ORF">B4110_0496</name>
</gene>
<organism evidence="1 2">
    <name type="scientific">Parageobacillus toebii</name>
    <dbReference type="NCBI Taxonomy" id="153151"/>
    <lineage>
        <taxon>Bacteria</taxon>
        <taxon>Bacillati</taxon>
        <taxon>Bacillota</taxon>
        <taxon>Bacilli</taxon>
        <taxon>Bacillales</taxon>
        <taxon>Anoxybacillaceae</taxon>
        <taxon>Parageobacillus</taxon>
    </lineage>
</organism>
<reference evidence="1 2" key="1">
    <citation type="submission" date="2016-01" db="EMBL/GenBank/DDBJ databases">
        <title>Draft Genome Sequences of Seven Thermophilic Sporeformers Isolated from Foods.</title>
        <authorList>
            <person name="Berendsen E.M."/>
            <person name="Wells-Bennik M.H."/>
            <person name="Krawcyk A.O."/>
            <person name="De Jong A."/>
            <person name="Holsappel S."/>
            <person name="Eijlander R.T."/>
            <person name="Kuipers O.P."/>
        </authorList>
    </citation>
    <scope>NUCLEOTIDE SEQUENCE [LARGE SCALE GENOMIC DNA]</scope>
    <source>
        <strain evidence="1 2">B4110</strain>
    </source>
</reference>
<evidence type="ECO:0000313" key="1">
    <source>
        <dbReference type="EMBL" id="KYD32024.1"/>
    </source>
</evidence>